<keyword evidence="7" id="KW-1185">Reference proteome</keyword>
<dbReference type="InterPro" id="IPR046348">
    <property type="entry name" value="SIS_dom_sf"/>
</dbReference>
<dbReference type="CDD" id="cd05013">
    <property type="entry name" value="SIS_RpiR"/>
    <property type="match status" value="1"/>
</dbReference>
<organism evidence="6 7">
    <name type="scientific">Rhodobacter flavimaris</name>
    <dbReference type="NCBI Taxonomy" id="2907145"/>
    <lineage>
        <taxon>Bacteria</taxon>
        <taxon>Pseudomonadati</taxon>
        <taxon>Pseudomonadota</taxon>
        <taxon>Alphaproteobacteria</taxon>
        <taxon>Rhodobacterales</taxon>
        <taxon>Rhodobacter group</taxon>
        <taxon>Rhodobacter</taxon>
    </lineage>
</organism>
<dbReference type="Proteomes" id="UP001521181">
    <property type="component" value="Unassembled WGS sequence"/>
</dbReference>
<name>A0ABS8YUV1_9RHOB</name>
<evidence type="ECO:0000256" key="3">
    <source>
        <dbReference type="ARBA" id="ARBA00023163"/>
    </source>
</evidence>
<protein>
    <submittedName>
        <fullName evidence="6">MurR/RpiR family transcriptional regulator</fullName>
    </submittedName>
</protein>
<evidence type="ECO:0000313" key="6">
    <source>
        <dbReference type="EMBL" id="MCE5972516.1"/>
    </source>
</evidence>
<evidence type="ECO:0000256" key="2">
    <source>
        <dbReference type="ARBA" id="ARBA00023125"/>
    </source>
</evidence>
<dbReference type="InterPro" id="IPR036388">
    <property type="entry name" value="WH-like_DNA-bd_sf"/>
</dbReference>
<dbReference type="SUPFAM" id="SSF53697">
    <property type="entry name" value="SIS domain"/>
    <property type="match status" value="1"/>
</dbReference>
<evidence type="ECO:0000259" key="4">
    <source>
        <dbReference type="PROSITE" id="PS51071"/>
    </source>
</evidence>
<reference evidence="6 7" key="1">
    <citation type="submission" date="2021-12" db="EMBL/GenBank/DDBJ databases">
        <title>Sinirhodobacter sp. WL0062 is a bacterium isolated from seawater.</title>
        <authorList>
            <person name="Wang L."/>
            <person name="He W."/>
            <person name="Zhang D.-F."/>
        </authorList>
    </citation>
    <scope>NUCLEOTIDE SEQUENCE [LARGE SCALE GENOMIC DNA]</scope>
    <source>
        <strain evidence="6 7">WL0062</strain>
    </source>
</reference>
<dbReference type="InterPro" id="IPR000281">
    <property type="entry name" value="HTH_RpiR"/>
</dbReference>
<dbReference type="RefSeq" id="WP_233675533.1">
    <property type="nucleotide sequence ID" value="NZ_JAJUOS010000002.1"/>
</dbReference>
<dbReference type="Gene3D" id="3.40.50.10490">
    <property type="entry name" value="Glucose-6-phosphate isomerase like protein, domain 1"/>
    <property type="match status" value="1"/>
</dbReference>
<dbReference type="Pfam" id="PF01418">
    <property type="entry name" value="HTH_6"/>
    <property type="match status" value="1"/>
</dbReference>
<dbReference type="InterPro" id="IPR001347">
    <property type="entry name" value="SIS_dom"/>
</dbReference>
<keyword evidence="3" id="KW-0804">Transcription</keyword>
<dbReference type="PROSITE" id="PS51464">
    <property type="entry name" value="SIS"/>
    <property type="match status" value="1"/>
</dbReference>
<evidence type="ECO:0000259" key="5">
    <source>
        <dbReference type="PROSITE" id="PS51464"/>
    </source>
</evidence>
<dbReference type="Pfam" id="PF01380">
    <property type="entry name" value="SIS"/>
    <property type="match status" value="1"/>
</dbReference>
<keyword evidence="1" id="KW-0805">Transcription regulation</keyword>
<dbReference type="PANTHER" id="PTHR30514">
    <property type="entry name" value="GLUCOKINASE"/>
    <property type="match status" value="1"/>
</dbReference>
<gene>
    <name evidence="6" type="ORF">LZA78_03335</name>
</gene>
<accession>A0ABS8YUV1</accession>
<comment type="caution">
    <text evidence="6">The sequence shown here is derived from an EMBL/GenBank/DDBJ whole genome shotgun (WGS) entry which is preliminary data.</text>
</comment>
<dbReference type="Gene3D" id="1.10.10.10">
    <property type="entry name" value="Winged helix-like DNA-binding domain superfamily/Winged helix DNA-binding domain"/>
    <property type="match status" value="1"/>
</dbReference>
<dbReference type="PROSITE" id="PS51071">
    <property type="entry name" value="HTH_RPIR"/>
    <property type="match status" value="1"/>
</dbReference>
<evidence type="ECO:0000256" key="1">
    <source>
        <dbReference type="ARBA" id="ARBA00023015"/>
    </source>
</evidence>
<sequence>MIFDMRQHHRNEGSKPMMSEEKLQSALRDLAQSAPPKLGAFALWLLDHWNDIAFNSIRGLAQKAGVDANLVTRTSRELGYEGYDALRADVQRLLQRGGATYGDRARALRNLPDADIFTQVLAASGDNLQRLSSPGLLETANDCIAPLLAARRIYSVGVRSCYSIAHYLSYVGGMAFDNFVPAPAAPGAILDQVSQSTPEDIVVAITYEHYSAEVVRACQIARDCGARVLALTDAQTSPIALGAWKVICLPMSGPQLMPSLNSAFLTVELILAAMAARSEGAADRVARFEERIARFGGYTAQ</sequence>
<dbReference type="InterPro" id="IPR009057">
    <property type="entry name" value="Homeodomain-like_sf"/>
</dbReference>
<evidence type="ECO:0000313" key="7">
    <source>
        <dbReference type="Proteomes" id="UP001521181"/>
    </source>
</evidence>
<feature type="domain" description="SIS" evidence="5">
    <location>
        <begin position="143"/>
        <end position="281"/>
    </location>
</feature>
<dbReference type="InterPro" id="IPR035472">
    <property type="entry name" value="RpiR-like_SIS"/>
</dbReference>
<dbReference type="InterPro" id="IPR047640">
    <property type="entry name" value="RpiR-like"/>
</dbReference>
<dbReference type="SUPFAM" id="SSF46689">
    <property type="entry name" value="Homeodomain-like"/>
    <property type="match status" value="1"/>
</dbReference>
<feature type="domain" description="HTH rpiR-type" evidence="4">
    <location>
        <begin position="21"/>
        <end position="97"/>
    </location>
</feature>
<proteinExistence type="predicted"/>
<keyword evidence="2" id="KW-0238">DNA-binding</keyword>
<dbReference type="EMBL" id="JAJUOS010000002">
    <property type="protein sequence ID" value="MCE5972516.1"/>
    <property type="molecule type" value="Genomic_DNA"/>
</dbReference>
<dbReference type="PANTHER" id="PTHR30514:SF18">
    <property type="entry name" value="RPIR-FAMILY TRANSCRIPTIONAL REGULATOR"/>
    <property type="match status" value="1"/>
</dbReference>